<dbReference type="OrthoDB" id="359414at2"/>
<dbReference type="InterPro" id="IPR016181">
    <property type="entry name" value="Acyl_CoA_acyltransferase"/>
</dbReference>
<accession>A0A5B0E118</accession>
<dbReference type="InterPro" id="IPR000182">
    <property type="entry name" value="GNAT_dom"/>
</dbReference>
<dbReference type="AlphaFoldDB" id="A0A5B0E118"/>
<organism evidence="2 3">
    <name type="scientific">Aureimonas fodinaquatilis</name>
    <dbReference type="NCBI Taxonomy" id="2565783"/>
    <lineage>
        <taxon>Bacteria</taxon>
        <taxon>Pseudomonadati</taxon>
        <taxon>Pseudomonadota</taxon>
        <taxon>Alphaproteobacteria</taxon>
        <taxon>Hyphomicrobiales</taxon>
        <taxon>Aurantimonadaceae</taxon>
        <taxon>Aureimonas</taxon>
    </lineage>
</organism>
<comment type="caution">
    <text evidence="2">The sequence shown here is derived from an EMBL/GenBank/DDBJ whole genome shotgun (WGS) entry which is preliminary data.</text>
</comment>
<feature type="domain" description="N-acetyltransferase" evidence="1">
    <location>
        <begin position="4"/>
        <end position="164"/>
    </location>
</feature>
<dbReference type="SUPFAM" id="SSF55729">
    <property type="entry name" value="Acyl-CoA N-acyltransferases (Nat)"/>
    <property type="match status" value="1"/>
</dbReference>
<dbReference type="Proteomes" id="UP000324738">
    <property type="component" value="Unassembled WGS sequence"/>
</dbReference>
<dbReference type="GO" id="GO:0016747">
    <property type="term" value="F:acyltransferase activity, transferring groups other than amino-acyl groups"/>
    <property type="evidence" value="ECO:0007669"/>
    <property type="project" value="InterPro"/>
</dbReference>
<keyword evidence="2" id="KW-0808">Transferase</keyword>
<evidence type="ECO:0000313" key="3">
    <source>
        <dbReference type="Proteomes" id="UP000324738"/>
    </source>
</evidence>
<dbReference type="RefSeq" id="WP_149296896.1">
    <property type="nucleotide sequence ID" value="NZ_VTWH01000001.1"/>
</dbReference>
<sequence>MTASLWRQMTGADVPGVLDLAARVHPGLPERAEVFLNRIALYGQGCLVLAPDAQVQGYAVAHPIMQMQPPPLDIVLSHLPEKPDAFYIHDVVVSPDVRGTGAARVVIDHLLRKADAYPVTCLISVYGTGPFWSRFGFAPMSGKTIEDKLAPYGPDAVYMLRQNGNAAF</sequence>
<keyword evidence="3" id="KW-1185">Reference proteome</keyword>
<evidence type="ECO:0000259" key="1">
    <source>
        <dbReference type="PROSITE" id="PS51186"/>
    </source>
</evidence>
<reference evidence="2 3" key="1">
    <citation type="submission" date="2019-08" db="EMBL/GenBank/DDBJ databases">
        <title>Aureimonas fodiniaquatilis sp. nov., isolated from a coal mine wastewater.</title>
        <authorList>
            <person name="Kim W."/>
        </authorList>
    </citation>
    <scope>NUCLEOTIDE SEQUENCE [LARGE SCALE GENOMIC DNA]</scope>
    <source>
        <strain evidence="2 3">CAU 1482</strain>
    </source>
</reference>
<dbReference type="Gene3D" id="3.40.630.30">
    <property type="match status" value="1"/>
</dbReference>
<evidence type="ECO:0000313" key="2">
    <source>
        <dbReference type="EMBL" id="KAA0971815.1"/>
    </source>
</evidence>
<name>A0A5B0E118_9HYPH</name>
<protein>
    <submittedName>
        <fullName evidence="2">GNAT family N-acetyltransferase</fullName>
    </submittedName>
</protein>
<proteinExistence type="predicted"/>
<dbReference type="EMBL" id="VTWH01000001">
    <property type="protein sequence ID" value="KAA0971815.1"/>
    <property type="molecule type" value="Genomic_DNA"/>
</dbReference>
<dbReference type="CDD" id="cd04301">
    <property type="entry name" value="NAT_SF"/>
    <property type="match status" value="1"/>
</dbReference>
<dbReference type="PROSITE" id="PS51186">
    <property type="entry name" value="GNAT"/>
    <property type="match status" value="1"/>
</dbReference>
<dbReference type="Pfam" id="PF00583">
    <property type="entry name" value="Acetyltransf_1"/>
    <property type="match status" value="1"/>
</dbReference>
<gene>
    <name evidence="2" type="ORF">FPY71_01395</name>
</gene>